<dbReference type="STRING" id="747725.A0A168ICI2"/>
<protein>
    <submittedName>
        <fullName evidence="2">Uncharacterized protein</fullName>
    </submittedName>
</protein>
<keyword evidence="3" id="KW-1185">Reference proteome</keyword>
<sequence length="337" mass="36536">MLTAVVVQKHGLVYYSKFQASHLHTCIINLCVNRSKAEPEPVKKPVTNDLHDASEKELPPLQKVDDAWLSGPTPANDSLNQWDQPIQETTTKSSLSPSSPPPPTTTSNSSTTAATTTTAQPQTKKTLDDDIPIDFNSLSLKEKENVPEVFFQPSSGLFNNHQQHHDNDANVNNSTKATSASTTTTAAAANGGIPAVNDMYSQQSQYNNMQSFYPYYYMQNQFNGYPSYGQPSLNPRYDQPGAGNLANSMASPYGGASSAYSSQLYGGFDDFGLGSATHQTTTATSPDANKKTTPSTTASATSSIQQPYANYFNGQSPMFSSYGQQNRGSGNQQYWNQ</sequence>
<feature type="compositionally biased region" description="Low complexity" evidence="1">
    <location>
        <begin position="292"/>
        <end position="303"/>
    </location>
</feature>
<proteinExistence type="predicted"/>
<feature type="compositionally biased region" description="Basic and acidic residues" evidence="1">
    <location>
        <begin position="49"/>
        <end position="66"/>
    </location>
</feature>
<feature type="compositionally biased region" description="Polar residues" evidence="1">
    <location>
        <begin position="73"/>
        <end position="88"/>
    </location>
</feature>
<dbReference type="OrthoDB" id="5396806at2759"/>
<reference evidence="2 3" key="1">
    <citation type="submission" date="2015-06" db="EMBL/GenBank/DDBJ databases">
        <title>Expansion of signal transduction pathways in fungi by whole-genome duplication.</title>
        <authorList>
            <consortium name="DOE Joint Genome Institute"/>
            <person name="Corrochano L.M."/>
            <person name="Kuo A."/>
            <person name="Marcet-Houben M."/>
            <person name="Polaino S."/>
            <person name="Salamov A."/>
            <person name="Villalobos J.M."/>
            <person name="Alvarez M.I."/>
            <person name="Avalos J."/>
            <person name="Benito E.P."/>
            <person name="Benoit I."/>
            <person name="Burger G."/>
            <person name="Camino L.P."/>
            <person name="Canovas D."/>
            <person name="Cerda-Olmedo E."/>
            <person name="Cheng J.-F."/>
            <person name="Dominguez A."/>
            <person name="Elias M."/>
            <person name="Eslava A.P."/>
            <person name="Glaser F."/>
            <person name="Grimwood J."/>
            <person name="Gutierrez G."/>
            <person name="Heitman J."/>
            <person name="Henrissat B."/>
            <person name="Iturriaga E.A."/>
            <person name="Lang B.F."/>
            <person name="Lavin J.L."/>
            <person name="Lee S."/>
            <person name="Li W."/>
            <person name="Lindquist E."/>
            <person name="Lopez-Garcia S."/>
            <person name="Luque E.M."/>
            <person name="Marcos A.T."/>
            <person name="Martin J."/>
            <person name="Mccluskey K."/>
            <person name="Medina H.R."/>
            <person name="Miralles-Duran A."/>
            <person name="Miyazaki A."/>
            <person name="Munoz-Torres E."/>
            <person name="Oguiza J.A."/>
            <person name="Ohm R."/>
            <person name="Olmedo M."/>
            <person name="Orejas M."/>
            <person name="Ortiz-Castellanos L."/>
            <person name="Pisabarro A.G."/>
            <person name="Rodriguez-Romero J."/>
            <person name="Ruiz-Herrera J."/>
            <person name="Ruiz-Vazquez R."/>
            <person name="Sanz C."/>
            <person name="Schackwitz W."/>
            <person name="Schmutz J."/>
            <person name="Shahriari M."/>
            <person name="Shelest E."/>
            <person name="Silva-Franco F."/>
            <person name="Soanes D."/>
            <person name="Syed K."/>
            <person name="Tagua V.G."/>
            <person name="Talbot N.J."/>
            <person name="Thon M."/>
            <person name="De Vries R.P."/>
            <person name="Wiebenga A."/>
            <person name="Yadav J.S."/>
            <person name="Braun E.L."/>
            <person name="Baker S."/>
            <person name="Garre V."/>
            <person name="Horwitz B."/>
            <person name="Torres-Martinez S."/>
            <person name="Idnurm A."/>
            <person name="Herrera-Estrella A."/>
            <person name="Gabaldon T."/>
            <person name="Grigoriev I.V."/>
        </authorList>
    </citation>
    <scope>NUCLEOTIDE SEQUENCE [LARGE SCALE GENOMIC DNA]</scope>
    <source>
        <strain evidence="2 3">CBS 277.49</strain>
    </source>
</reference>
<organism evidence="2 3">
    <name type="scientific">Mucor lusitanicus CBS 277.49</name>
    <dbReference type="NCBI Taxonomy" id="747725"/>
    <lineage>
        <taxon>Eukaryota</taxon>
        <taxon>Fungi</taxon>
        <taxon>Fungi incertae sedis</taxon>
        <taxon>Mucoromycota</taxon>
        <taxon>Mucoromycotina</taxon>
        <taxon>Mucoromycetes</taxon>
        <taxon>Mucorales</taxon>
        <taxon>Mucorineae</taxon>
        <taxon>Mucoraceae</taxon>
        <taxon>Mucor</taxon>
    </lineage>
</organism>
<dbReference type="EMBL" id="AMYB01000007">
    <property type="protein sequence ID" value="OAC99804.1"/>
    <property type="molecule type" value="Genomic_DNA"/>
</dbReference>
<dbReference type="VEuPathDB" id="FungiDB:MUCCIDRAFT_156898"/>
<feature type="region of interest" description="Disordered" evidence="1">
    <location>
        <begin position="37"/>
        <end position="130"/>
    </location>
</feature>
<evidence type="ECO:0000256" key="1">
    <source>
        <dbReference type="SAM" id="MobiDB-lite"/>
    </source>
</evidence>
<dbReference type="AlphaFoldDB" id="A0A168ICI2"/>
<feature type="compositionally biased region" description="Low complexity" evidence="1">
    <location>
        <begin position="105"/>
        <end position="124"/>
    </location>
</feature>
<evidence type="ECO:0000313" key="3">
    <source>
        <dbReference type="Proteomes" id="UP000077051"/>
    </source>
</evidence>
<feature type="compositionally biased region" description="Polar residues" evidence="1">
    <location>
        <begin position="304"/>
        <end position="337"/>
    </location>
</feature>
<name>A0A168ICI2_MUCCL</name>
<dbReference type="Proteomes" id="UP000077051">
    <property type="component" value="Unassembled WGS sequence"/>
</dbReference>
<evidence type="ECO:0000313" key="2">
    <source>
        <dbReference type="EMBL" id="OAC99804.1"/>
    </source>
</evidence>
<accession>A0A168ICI2</accession>
<feature type="region of interest" description="Disordered" evidence="1">
    <location>
        <begin position="279"/>
        <end position="337"/>
    </location>
</feature>
<comment type="caution">
    <text evidence="2">The sequence shown here is derived from an EMBL/GenBank/DDBJ whole genome shotgun (WGS) entry which is preliminary data.</text>
</comment>
<gene>
    <name evidence="2" type="ORF">MUCCIDRAFT_156898</name>
</gene>